<name>A0A4Q5LYZ1_9BACT</name>
<dbReference type="PROSITE" id="PS51257">
    <property type="entry name" value="PROKAR_LIPOPROTEIN"/>
    <property type="match status" value="1"/>
</dbReference>
<sequence>MKKILVIASILSIMLVVSCKKDEVDSNEVKFGATLKGSEEVPAVTTDATGTYEATYNKETKILTYTVTYTGITPTAWHIHKGAMGSTGPVVFNFGQTFTSPFNAATIALTTEQETDLMNGMYYVNIHSSKSPSGEIRGQLLKK</sequence>
<accession>A0A4Q5LYZ1</accession>
<feature type="domain" description="CHRD" evidence="1">
    <location>
        <begin position="27"/>
        <end position="143"/>
    </location>
</feature>
<dbReference type="EMBL" id="SEWF01000022">
    <property type="protein sequence ID" value="RYU94753.1"/>
    <property type="molecule type" value="Genomic_DNA"/>
</dbReference>
<protein>
    <submittedName>
        <fullName evidence="2">CHRD domain-containing protein</fullName>
    </submittedName>
</protein>
<dbReference type="PROSITE" id="PS50933">
    <property type="entry name" value="CHRD"/>
    <property type="match status" value="1"/>
</dbReference>
<keyword evidence="3" id="KW-1185">Reference proteome</keyword>
<evidence type="ECO:0000313" key="2">
    <source>
        <dbReference type="EMBL" id="RYU94753.1"/>
    </source>
</evidence>
<dbReference type="RefSeq" id="WP_130022163.1">
    <property type="nucleotide sequence ID" value="NZ_SEWF01000022.1"/>
</dbReference>
<dbReference type="SMART" id="SM00754">
    <property type="entry name" value="CHRD"/>
    <property type="match status" value="1"/>
</dbReference>
<dbReference type="Proteomes" id="UP000293162">
    <property type="component" value="Unassembled WGS sequence"/>
</dbReference>
<dbReference type="Pfam" id="PF07452">
    <property type="entry name" value="CHRD"/>
    <property type="match status" value="1"/>
</dbReference>
<dbReference type="OrthoDB" id="571052at2"/>
<dbReference type="AlphaFoldDB" id="A0A4Q5LYZ1"/>
<organism evidence="2 3">
    <name type="scientific">Emticicia agri</name>
    <dbReference type="NCBI Taxonomy" id="2492393"/>
    <lineage>
        <taxon>Bacteria</taxon>
        <taxon>Pseudomonadati</taxon>
        <taxon>Bacteroidota</taxon>
        <taxon>Cytophagia</taxon>
        <taxon>Cytophagales</taxon>
        <taxon>Leadbetterellaceae</taxon>
        <taxon>Emticicia</taxon>
    </lineage>
</organism>
<comment type="caution">
    <text evidence="2">The sequence shown here is derived from an EMBL/GenBank/DDBJ whole genome shotgun (WGS) entry which is preliminary data.</text>
</comment>
<proteinExistence type="predicted"/>
<dbReference type="InterPro" id="IPR010895">
    <property type="entry name" value="CHRD"/>
</dbReference>
<gene>
    <name evidence="2" type="ORF">EWM59_15595</name>
</gene>
<evidence type="ECO:0000259" key="1">
    <source>
        <dbReference type="PROSITE" id="PS50933"/>
    </source>
</evidence>
<evidence type="ECO:0000313" key="3">
    <source>
        <dbReference type="Proteomes" id="UP000293162"/>
    </source>
</evidence>
<reference evidence="2 3" key="1">
    <citation type="submission" date="2019-02" db="EMBL/GenBank/DDBJ databases">
        <title>Bacterial novel species Emticicia sp. 17J42-9 isolated from soil.</title>
        <authorList>
            <person name="Jung H.-Y."/>
        </authorList>
    </citation>
    <scope>NUCLEOTIDE SEQUENCE [LARGE SCALE GENOMIC DNA]</scope>
    <source>
        <strain evidence="2 3">17J42-9</strain>
    </source>
</reference>